<dbReference type="EMBL" id="LKCM01000125">
    <property type="protein sequence ID" value="KPQ43835.1"/>
    <property type="molecule type" value="Genomic_DNA"/>
</dbReference>
<dbReference type="GO" id="GO:0016787">
    <property type="term" value="F:hydrolase activity"/>
    <property type="evidence" value="ECO:0007669"/>
    <property type="project" value="UniProtKB-KW"/>
</dbReference>
<dbReference type="InterPro" id="IPR027417">
    <property type="entry name" value="P-loop_NTPase"/>
</dbReference>
<reference evidence="6 7" key="1">
    <citation type="submission" date="2015-09" db="EMBL/GenBank/DDBJ databases">
        <title>A metagenomics-based metabolic model of nitrate-dependent anaerobic oxidation of methane by Methanoperedens-like archaea.</title>
        <authorList>
            <person name="Arshad A."/>
            <person name="Speth D.R."/>
            <person name="De Graaf R.M."/>
            <person name="Op Den Camp H.J."/>
            <person name="Jetten M.S."/>
            <person name="Welte C.U."/>
        </authorList>
    </citation>
    <scope>NUCLEOTIDE SEQUENCE [LARGE SCALE GENOMIC DNA]</scope>
</reference>
<evidence type="ECO:0000313" key="7">
    <source>
        <dbReference type="Proteomes" id="UP000050360"/>
    </source>
</evidence>
<evidence type="ECO:0000256" key="1">
    <source>
        <dbReference type="ARBA" id="ARBA00022741"/>
    </source>
</evidence>
<dbReference type="PANTHER" id="PTHR11070">
    <property type="entry name" value="UVRD / RECB / PCRA DNA HELICASE FAMILY MEMBER"/>
    <property type="match status" value="1"/>
</dbReference>
<protein>
    <submittedName>
        <fullName evidence="6">Superfamily I DNA/RNA helicase</fullName>
    </submittedName>
</protein>
<dbReference type="GO" id="GO:0003677">
    <property type="term" value="F:DNA binding"/>
    <property type="evidence" value="ECO:0007669"/>
    <property type="project" value="InterPro"/>
</dbReference>
<dbReference type="Proteomes" id="UP000050360">
    <property type="component" value="Unassembled WGS sequence"/>
</dbReference>
<dbReference type="PATRIC" id="fig|1719120.3.peg.1754"/>
<dbReference type="PANTHER" id="PTHR11070:SF2">
    <property type="entry name" value="ATP-DEPENDENT DNA HELICASE SRS2"/>
    <property type="match status" value="1"/>
</dbReference>
<feature type="domain" description="UvrD-like helicase ATP-binding" evidence="5">
    <location>
        <begin position="23"/>
        <end position="99"/>
    </location>
</feature>
<dbReference type="AlphaFoldDB" id="A0A0P8CAL2"/>
<accession>A0A0P8CAL2</accession>
<dbReference type="GO" id="GO:0005524">
    <property type="term" value="F:ATP binding"/>
    <property type="evidence" value="ECO:0007669"/>
    <property type="project" value="UniProtKB-KW"/>
</dbReference>
<proteinExistence type="predicted"/>
<name>A0A0P8CAL2_9EURY</name>
<dbReference type="SUPFAM" id="SSF52540">
    <property type="entry name" value="P-loop containing nucleoside triphosphate hydrolases"/>
    <property type="match status" value="1"/>
</dbReference>
<keyword evidence="2" id="KW-0378">Hydrolase</keyword>
<organism evidence="6 7">
    <name type="scientific">Candidatus Methanoperedens nitratireducens</name>
    <dbReference type="NCBI Taxonomy" id="1392998"/>
    <lineage>
        <taxon>Archaea</taxon>
        <taxon>Methanobacteriati</taxon>
        <taxon>Methanobacteriota</taxon>
        <taxon>Stenosarchaea group</taxon>
        <taxon>Methanomicrobia</taxon>
        <taxon>Methanosarcinales</taxon>
        <taxon>ANME-2 cluster</taxon>
        <taxon>Candidatus Methanoperedentaceae</taxon>
        <taxon>Candidatus Methanoperedens</taxon>
    </lineage>
</organism>
<keyword evidence="4" id="KW-0067">ATP-binding</keyword>
<evidence type="ECO:0000256" key="2">
    <source>
        <dbReference type="ARBA" id="ARBA00022801"/>
    </source>
</evidence>
<gene>
    <name evidence="6" type="ORF">MPEBLZ_01616</name>
</gene>
<dbReference type="GO" id="GO:0043138">
    <property type="term" value="F:3'-5' DNA helicase activity"/>
    <property type="evidence" value="ECO:0007669"/>
    <property type="project" value="TreeGrafter"/>
</dbReference>
<dbReference type="GO" id="GO:0000725">
    <property type="term" value="P:recombinational repair"/>
    <property type="evidence" value="ECO:0007669"/>
    <property type="project" value="TreeGrafter"/>
</dbReference>
<dbReference type="Gene3D" id="3.40.50.300">
    <property type="entry name" value="P-loop containing nucleotide triphosphate hydrolases"/>
    <property type="match status" value="2"/>
</dbReference>
<keyword evidence="3 6" id="KW-0347">Helicase</keyword>
<comment type="caution">
    <text evidence="6">The sequence shown here is derived from an EMBL/GenBank/DDBJ whole genome shotgun (WGS) entry which is preliminary data.</text>
</comment>
<dbReference type="InterPro" id="IPR014016">
    <property type="entry name" value="UvrD-like_ATP-bd"/>
</dbReference>
<dbReference type="Pfam" id="PF00580">
    <property type="entry name" value="UvrD-helicase"/>
    <property type="match status" value="1"/>
</dbReference>
<evidence type="ECO:0000256" key="4">
    <source>
        <dbReference type="ARBA" id="ARBA00022840"/>
    </source>
</evidence>
<evidence type="ECO:0000256" key="3">
    <source>
        <dbReference type="ARBA" id="ARBA00022806"/>
    </source>
</evidence>
<dbReference type="InterPro" id="IPR000212">
    <property type="entry name" value="DNA_helicase_UvrD/REP"/>
</dbReference>
<evidence type="ECO:0000259" key="5">
    <source>
        <dbReference type="Pfam" id="PF00580"/>
    </source>
</evidence>
<keyword evidence="1" id="KW-0547">Nucleotide-binding</keyword>
<sequence>MICIKGGSETPSRLTFSMISRLSEFLIRENKKIHTALVLSYSHVFLDEFQDTTTNQYDLIKTCFFNTSTILTAVGDKKQRIMVWAGADLDVFNKFKDDFEAETCELLMNYRSAPRLVEIQKILIKNISGYDNNISARESWDDEDGVCEIWNFKNSQKEAEFLSAETKKWIVDDGLTPNDICIIVKQKPDEYYGILIDEMAKYGVKIRNESKLQDLISEECVRILLDVITCAFSKSAKEEWMNTRELTKIMKSFSLDEELDYGKLRLFDQEFNLEIEKIYKLFLSITNEIELRSGLYTIIDFFSKEKFLNFYPQYKQGTFFDKLINYLSKYLWIEFEICDNWVESVESLRGKKFHPSYDNT</sequence>
<evidence type="ECO:0000313" key="6">
    <source>
        <dbReference type="EMBL" id="KPQ43835.1"/>
    </source>
</evidence>